<proteinExistence type="predicted"/>
<evidence type="ECO:0000313" key="2">
    <source>
        <dbReference type="Proteomes" id="UP001178507"/>
    </source>
</evidence>
<protein>
    <submittedName>
        <fullName evidence="1">Uncharacterized protein</fullName>
    </submittedName>
</protein>
<dbReference type="EMBL" id="CAUJNA010003253">
    <property type="protein sequence ID" value="CAJ1397074.1"/>
    <property type="molecule type" value="Genomic_DNA"/>
</dbReference>
<name>A0AA36J216_9DINO</name>
<reference evidence="1" key="1">
    <citation type="submission" date="2023-08" db="EMBL/GenBank/DDBJ databases">
        <authorList>
            <person name="Chen Y."/>
            <person name="Shah S."/>
            <person name="Dougan E. K."/>
            <person name="Thang M."/>
            <person name="Chan C."/>
        </authorList>
    </citation>
    <scope>NUCLEOTIDE SEQUENCE</scope>
</reference>
<evidence type="ECO:0000313" key="1">
    <source>
        <dbReference type="EMBL" id="CAJ1397074.1"/>
    </source>
</evidence>
<gene>
    <name evidence="1" type="ORF">EVOR1521_LOCUS21164</name>
</gene>
<dbReference type="AlphaFoldDB" id="A0AA36J216"/>
<keyword evidence="2" id="KW-1185">Reference proteome</keyword>
<dbReference type="Proteomes" id="UP001178507">
    <property type="component" value="Unassembled WGS sequence"/>
</dbReference>
<organism evidence="1 2">
    <name type="scientific">Effrenium voratum</name>
    <dbReference type="NCBI Taxonomy" id="2562239"/>
    <lineage>
        <taxon>Eukaryota</taxon>
        <taxon>Sar</taxon>
        <taxon>Alveolata</taxon>
        <taxon>Dinophyceae</taxon>
        <taxon>Suessiales</taxon>
        <taxon>Symbiodiniaceae</taxon>
        <taxon>Effrenium</taxon>
    </lineage>
</organism>
<sequence length="99" mass="10374">MQLSQGSLLGEDCIHGFGKNGDDASASGVPLDVVEEDATPSMARSSASPALRRCLGGFSKWMGKDHGTGAIYGFVNWSAIFGLLRAHCLPAARIPRVLA</sequence>
<accession>A0AA36J216</accession>
<comment type="caution">
    <text evidence="1">The sequence shown here is derived from an EMBL/GenBank/DDBJ whole genome shotgun (WGS) entry which is preliminary data.</text>
</comment>